<dbReference type="EMBL" id="FOBW01000014">
    <property type="protein sequence ID" value="SEN49224.1"/>
    <property type="molecule type" value="Genomic_DNA"/>
</dbReference>
<organism evidence="1 2">
    <name type="scientific">Mesobacillus persicus</name>
    <dbReference type="NCBI Taxonomy" id="930146"/>
    <lineage>
        <taxon>Bacteria</taxon>
        <taxon>Bacillati</taxon>
        <taxon>Bacillota</taxon>
        <taxon>Bacilli</taxon>
        <taxon>Bacillales</taxon>
        <taxon>Bacillaceae</taxon>
        <taxon>Mesobacillus</taxon>
    </lineage>
</organism>
<sequence length="268" mass="30048">MKRFLVTLLAIGCVAILIIGNKHWKEKTSVSAEKVKQEVIMKDEGQAKEDVKEEEKVDTEQLLKFASNWPAKAKDSYQQALVDGQPFTILIAGSLSLGTEDNSWSQLVKKDLEETYGDTVNVVVKTYNHTSASFLTDNKLAELIAEKPDLTLLEPFTLMNNGNVNVSVAHQHIMEIASGLADSNANHVLVLHPTNPLYQANYYPIQVDSLQKFAEAEAIPYLNHWTAWPDPNSEEIQDYLIGEGSETKPSEKGHQLWAEYIVDYFIAK</sequence>
<reference evidence="2" key="1">
    <citation type="submission" date="2016-10" db="EMBL/GenBank/DDBJ databases">
        <authorList>
            <person name="Varghese N."/>
            <person name="Submissions S."/>
        </authorList>
    </citation>
    <scope>NUCLEOTIDE SEQUENCE [LARGE SCALE GENOMIC DNA]</scope>
    <source>
        <strain evidence="2">B48,IBRC-M 10115,DSM 25386,CECT 8001</strain>
    </source>
</reference>
<proteinExistence type="predicted"/>
<accession>A0A1H8GZS5</accession>
<dbReference type="Gene3D" id="3.40.50.1110">
    <property type="entry name" value="SGNH hydrolase"/>
    <property type="match status" value="1"/>
</dbReference>
<dbReference type="OrthoDB" id="2451965at2"/>
<dbReference type="Proteomes" id="UP000198553">
    <property type="component" value="Unassembled WGS sequence"/>
</dbReference>
<name>A0A1H8GZS5_9BACI</name>
<evidence type="ECO:0000313" key="2">
    <source>
        <dbReference type="Proteomes" id="UP000198553"/>
    </source>
</evidence>
<dbReference type="AlphaFoldDB" id="A0A1H8GZS5"/>
<protein>
    <recommendedName>
        <fullName evidence="3">Lysophospholipase L1</fullName>
    </recommendedName>
</protein>
<gene>
    <name evidence="1" type="ORF">SAMN05192533_11427</name>
</gene>
<dbReference type="RefSeq" id="WP_090748690.1">
    <property type="nucleotide sequence ID" value="NZ_FOBW01000014.1"/>
</dbReference>
<dbReference type="STRING" id="930146.SAMN05192533_11427"/>
<dbReference type="SUPFAM" id="SSF52266">
    <property type="entry name" value="SGNH hydrolase"/>
    <property type="match status" value="1"/>
</dbReference>
<evidence type="ECO:0000313" key="1">
    <source>
        <dbReference type="EMBL" id="SEN49224.1"/>
    </source>
</evidence>
<keyword evidence="2" id="KW-1185">Reference proteome</keyword>
<dbReference type="InterPro" id="IPR036514">
    <property type="entry name" value="SGNH_hydro_sf"/>
</dbReference>
<dbReference type="CDD" id="cd00229">
    <property type="entry name" value="SGNH_hydrolase"/>
    <property type="match status" value="1"/>
</dbReference>
<evidence type="ECO:0008006" key="3">
    <source>
        <dbReference type="Google" id="ProtNLM"/>
    </source>
</evidence>